<reference evidence="2 3" key="1">
    <citation type="submission" date="2016-10" db="EMBL/GenBank/DDBJ databases">
        <title>Comparative genome analysis of multiple Pseudomonas spp. focuses on biocontrol and plant growth promoting traits.</title>
        <authorList>
            <person name="Tao X.-Y."/>
            <person name="Taylor C.G."/>
        </authorList>
    </citation>
    <scope>NUCLEOTIDE SEQUENCE [LARGE SCALE GENOMIC DNA]</scope>
    <source>
        <strain evidence="2 3">94G2</strain>
    </source>
</reference>
<accession>A0A423ITZ5</accession>
<comment type="caution">
    <text evidence="2">The sequence shown here is derived from an EMBL/GenBank/DDBJ whole genome shotgun (WGS) entry which is preliminary data.</text>
</comment>
<protein>
    <submittedName>
        <fullName evidence="2">Uncharacterized protein</fullName>
    </submittedName>
</protein>
<dbReference type="EMBL" id="MOBL01000027">
    <property type="protein sequence ID" value="RON28896.1"/>
    <property type="molecule type" value="Genomic_DNA"/>
</dbReference>
<feature type="transmembrane region" description="Helical" evidence="1">
    <location>
        <begin position="24"/>
        <end position="45"/>
    </location>
</feature>
<keyword evidence="1" id="KW-1133">Transmembrane helix</keyword>
<sequence>MSLVPTYAVIKFILDPLFDLEDVVLGRALVLSVLMNIILFSYFTVGWRDREVAVEIVPEGLDFRDEAAGYCRRVLIHSDEILKIKVTRNIFFDSLVIELKDDQRFSFSNMIAPQNFVECAQSRISY</sequence>
<gene>
    <name evidence="2" type="ORF">BK661_22380</name>
</gene>
<dbReference type="Proteomes" id="UP000283260">
    <property type="component" value="Unassembled WGS sequence"/>
</dbReference>
<evidence type="ECO:0000256" key="1">
    <source>
        <dbReference type="SAM" id="Phobius"/>
    </source>
</evidence>
<keyword evidence="1" id="KW-0812">Transmembrane</keyword>
<name>A0A423ITZ5_9PSED</name>
<organism evidence="2 3">
    <name type="scientific">Pseudomonas frederiksbergensis</name>
    <dbReference type="NCBI Taxonomy" id="104087"/>
    <lineage>
        <taxon>Bacteria</taxon>
        <taxon>Pseudomonadati</taxon>
        <taxon>Pseudomonadota</taxon>
        <taxon>Gammaproteobacteria</taxon>
        <taxon>Pseudomonadales</taxon>
        <taxon>Pseudomonadaceae</taxon>
        <taxon>Pseudomonas</taxon>
    </lineage>
</organism>
<proteinExistence type="predicted"/>
<evidence type="ECO:0000313" key="3">
    <source>
        <dbReference type="Proteomes" id="UP000283260"/>
    </source>
</evidence>
<keyword evidence="1" id="KW-0472">Membrane</keyword>
<evidence type="ECO:0000313" key="2">
    <source>
        <dbReference type="EMBL" id="RON28896.1"/>
    </source>
</evidence>
<dbReference type="AlphaFoldDB" id="A0A423ITZ5"/>